<reference evidence="1 2" key="1">
    <citation type="journal article" date="2019" name="Sci. Rep.">
        <title>Orb-weaving spider Araneus ventricosus genome elucidates the spidroin gene catalogue.</title>
        <authorList>
            <person name="Kono N."/>
            <person name="Nakamura H."/>
            <person name="Ohtoshi R."/>
            <person name="Moran D.A.P."/>
            <person name="Shinohara A."/>
            <person name="Yoshida Y."/>
            <person name="Fujiwara M."/>
            <person name="Mori M."/>
            <person name="Tomita M."/>
            <person name="Arakawa K."/>
        </authorList>
    </citation>
    <scope>NUCLEOTIDE SEQUENCE [LARGE SCALE GENOMIC DNA]</scope>
</reference>
<proteinExistence type="predicted"/>
<organism evidence="1 2">
    <name type="scientific">Araneus ventricosus</name>
    <name type="common">Orbweaver spider</name>
    <name type="synonym">Epeira ventricosa</name>
    <dbReference type="NCBI Taxonomy" id="182803"/>
    <lineage>
        <taxon>Eukaryota</taxon>
        <taxon>Metazoa</taxon>
        <taxon>Ecdysozoa</taxon>
        <taxon>Arthropoda</taxon>
        <taxon>Chelicerata</taxon>
        <taxon>Arachnida</taxon>
        <taxon>Araneae</taxon>
        <taxon>Araneomorphae</taxon>
        <taxon>Entelegynae</taxon>
        <taxon>Araneoidea</taxon>
        <taxon>Araneidae</taxon>
        <taxon>Araneus</taxon>
    </lineage>
</organism>
<evidence type="ECO:0000313" key="1">
    <source>
        <dbReference type="EMBL" id="GBO23045.1"/>
    </source>
</evidence>
<dbReference type="Proteomes" id="UP000499080">
    <property type="component" value="Unassembled WGS sequence"/>
</dbReference>
<comment type="caution">
    <text evidence="1">The sequence shown here is derived from an EMBL/GenBank/DDBJ whole genome shotgun (WGS) entry which is preliminary data.</text>
</comment>
<dbReference type="AlphaFoldDB" id="A0A4Y2VCN1"/>
<name>A0A4Y2VCN1_ARAVE</name>
<evidence type="ECO:0000313" key="2">
    <source>
        <dbReference type="Proteomes" id="UP000499080"/>
    </source>
</evidence>
<keyword evidence="2" id="KW-1185">Reference proteome</keyword>
<protein>
    <submittedName>
        <fullName evidence="1">Uncharacterized protein</fullName>
    </submittedName>
</protein>
<accession>A0A4Y2VCN1</accession>
<dbReference type="EMBL" id="BGPR01046093">
    <property type="protein sequence ID" value="GBO23045.1"/>
    <property type="molecule type" value="Genomic_DNA"/>
</dbReference>
<sequence>MASTQLGSPNILKDIGYFADRGSNHGDSCHQVHVRIYWSSVHNSLQAIREKNQEEINQVIWGEHVKGLPGSIHQRPNKQYPALVLCRIHVQTGSVAHEGTLGNLVCLIGNLSLYNHTTAGPFPFARPYTK</sequence>
<gene>
    <name evidence="1" type="ORF">AVEN_205357_1</name>
</gene>